<keyword evidence="5" id="KW-1185">Reference proteome</keyword>
<protein>
    <submittedName>
        <fullName evidence="4">Secondary metabolism biosynthetic enzyme</fullName>
    </submittedName>
</protein>
<evidence type="ECO:0000256" key="1">
    <source>
        <dbReference type="ARBA" id="ARBA00022450"/>
    </source>
</evidence>
<dbReference type="InterPro" id="IPR013120">
    <property type="entry name" value="FAR_NAD-bd"/>
</dbReference>
<dbReference type="Pfam" id="PF07993">
    <property type="entry name" value="NAD_binding_4"/>
    <property type="match status" value="1"/>
</dbReference>
<dbReference type="EMBL" id="JAVDPF010000003">
    <property type="protein sequence ID" value="KAL1885009.1"/>
    <property type="molecule type" value="Genomic_DNA"/>
</dbReference>
<dbReference type="SUPFAM" id="SSF51735">
    <property type="entry name" value="NAD(P)-binding Rossmann-fold domains"/>
    <property type="match status" value="1"/>
</dbReference>
<keyword evidence="1" id="KW-0596">Phosphopantetheine</keyword>
<dbReference type="SUPFAM" id="SSF47336">
    <property type="entry name" value="ACP-like"/>
    <property type="match status" value="1"/>
</dbReference>
<accession>A0ABR3Y9N1</accession>
<sequence length="871" mass="96614">MFGGSPCPDDLGDMLVDKGVNLVSVYGMSEAGPLMMSIRPPGDKTWNYLRATPEAEPFLYFEPKGQGLHELICLDGLPSKSMSNRDDGSYATKDLFLKHPSLNAWKYCGRNDDVIVLENGEKVNPVDIENAIMQHHLVTVAVVFGVGRPYPGLLIIPSSKASSLPQNELIDQIWSVIEGAQAMTPGHAKISRQMVIILPPETSYPKTDKETFIRKAFYAQFSKEIESFYDVDLQDTAGLLADDDLLQFIQSEVQNILGITEIAEDSDFFALGMDSLQASRLRSILVQKLGSRGEKRLGINVVFDHPSISSLTSYLKSLRQGTEVTLNPVNEQITSLIDKYSRFEQHVRGTRNTKGQCVVLTGTTGSLGAHLLSTLVHDPDVKRFYCLVRAESKIHAYHRVIRSLHSRNLYRDLSFSLRQKIVCLPSDFSQPCLGLSSEEYQQIAEDITVLYHCAWKVNFNLRLGSFEDNIAGVKHLIDLCLHARAEVPATFAFFSSIGTVLRTEHTTVPETLPTQISNTQPTGYGQSKLVAEHICMNAVARGGIPVYVLRIGQIVGDTVHGIWNSSEAIPLMMQTAVTMKMLPEIDENLRWIPVDLVARSSVEITNSGAAVGVFNLINSHTIHWTHDVLPYLRNSGLEFDIVSPQLWLQRLQAVSDPATNPPVRLFEYFQRQLDGTETARHRNNLEFETGKSQRWSKTFADVQPPDQDLILKMIRHFLSTSWNNDLQNTPGTPVRSVIAFVTSELLVPVAGTEFPAVELASALVSLRVGIPISKSKNIGQNHATDGIVGGMQSDGCNTESPMITIISPNETHKVIGCRARFIVLRGTTDSAASPTVDVTNDNDDVVTLDVSGDWKSLVNEAEFWVRDFLRI</sequence>
<dbReference type="Gene3D" id="1.10.1200.10">
    <property type="entry name" value="ACP-like"/>
    <property type="match status" value="1"/>
</dbReference>
<dbReference type="Pfam" id="PF00550">
    <property type="entry name" value="PP-binding"/>
    <property type="match status" value="1"/>
</dbReference>
<evidence type="ECO:0000313" key="5">
    <source>
        <dbReference type="Proteomes" id="UP001583193"/>
    </source>
</evidence>
<dbReference type="PANTHER" id="PTHR43439">
    <property type="entry name" value="PHENYLACETATE-COENZYME A LIGASE"/>
    <property type="match status" value="1"/>
</dbReference>
<feature type="domain" description="Carrier" evidence="3">
    <location>
        <begin position="240"/>
        <end position="319"/>
    </location>
</feature>
<keyword evidence="2" id="KW-0597">Phosphoprotein</keyword>
<dbReference type="InterPro" id="IPR051414">
    <property type="entry name" value="Adenylate-forming_Reductase"/>
</dbReference>
<dbReference type="Gene3D" id="3.40.50.720">
    <property type="entry name" value="NAD(P)-binding Rossmann-like Domain"/>
    <property type="match status" value="1"/>
</dbReference>
<dbReference type="SUPFAM" id="SSF56801">
    <property type="entry name" value="Acetyl-CoA synthetase-like"/>
    <property type="match status" value="1"/>
</dbReference>
<dbReference type="PROSITE" id="PS50075">
    <property type="entry name" value="CARRIER"/>
    <property type="match status" value="1"/>
</dbReference>
<dbReference type="PANTHER" id="PTHR43439:SF2">
    <property type="entry name" value="ENZYME, PUTATIVE (JCVI)-RELATED"/>
    <property type="match status" value="1"/>
</dbReference>
<dbReference type="InterPro" id="IPR036291">
    <property type="entry name" value="NAD(P)-bd_dom_sf"/>
</dbReference>
<dbReference type="Proteomes" id="UP001583193">
    <property type="component" value="Unassembled WGS sequence"/>
</dbReference>
<dbReference type="InterPro" id="IPR009081">
    <property type="entry name" value="PP-bd_ACP"/>
</dbReference>
<dbReference type="InterPro" id="IPR036736">
    <property type="entry name" value="ACP-like_sf"/>
</dbReference>
<comment type="caution">
    <text evidence="4">The sequence shown here is derived from an EMBL/GenBank/DDBJ whole genome shotgun (WGS) entry which is preliminary data.</text>
</comment>
<reference evidence="4 5" key="1">
    <citation type="journal article" date="2024" name="IMA Fungus">
        <title>IMA Genome - F19 : A genome assembly and annotation guide to empower mycologists, including annotated draft genome sequences of Ceratocystis pirilliformis, Diaporthe australafricana, Fusarium ophioides, Paecilomyces lecythidis, and Sporothrix stenoceras.</title>
        <authorList>
            <person name="Aylward J."/>
            <person name="Wilson A.M."/>
            <person name="Visagie C.M."/>
            <person name="Spraker J."/>
            <person name="Barnes I."/>
            <person name="Buitendag C."/>
            <person name="Ceriani C."/>
            <person name="Del Mar Angel L."/>
            <person name="du Plessis D."/>
            <person name="Fuchs T."/>
            <person name="Gasser K."/>
            <person name="Kramer D."/>
            <person name="Li W."/>
            <person name="Munsamy K."/>
            <person name="Piso A."/>
            <person name="Price J.L."/>
            <person name="Sonnekus B."/>
            <person name="Thomas C."/>
            <person name="van der Nest A."/>
            <person name="van Dijk A."/>
            <person name="van Heerden A."/>
            <person name="van Vuuren N."/>
            <person name="Yilmaz N."/>
            <person name="Duong T.A."/>
            <person name="van der Merwe N.A."/>
            <person name="Wingfield M.J."/>
            <person name="Wingfield B.D."/>
        </authorList>
    </citation>
    <scope>NUCLEOTIDE SEQUENCE [LARGE SCALE GENOMIC DNA]</scope>
    <source>
        <strain evidence="4 5">CMW 18167</strain>
    </source>
</reference>
<dbReference type="SMART" id="SM00823">
    <property type="entry name" value="PKS_PP"/>
    <property type="match status" value="1"/>
</dbReference>
<gene>
    <name evidence="4" type="ORF">Plec18167_001666</name>
</gene>
<dbReference type="InterPro" id="IPR020806">
    <property type="entry name" value="PKS_PP-bd"/>
</dbReference>
<evidence type="ECO:0000256" key="2">
    <source>
        <dbReference type="ARBA" id="ARBA00022553"/>
    </source>
</evidence>
<name>A0ABR3Y9N1_9EURO</name>
<dbReference type="Pfam" id="PF23562">
    <property type="entry name" value="AMP-binding_C_3"/>
    <property type="match status" value="1"/>
</dbReference>
<organism evidence="4 5">
    <name type="scientific">Paecilomyces lecythidis</name>
    <dbReference type="NCBI Taxonomy" id="3004212"/>
    <lineage>
        <taxon>Eukaryota</taxon>
        <taxon>Fungi</taxon>
        <taxon>Dikarya</taxon>
        <taxon>Ascomycota</taxon>
        <taxon>Pezizomycotina</taxon>
        <taxon>Eurotiomycetes</taxon>
        <taxon>Eurotiomycetidae</taxon>
        <taxon>Eurotiales</taxon>
        <taxon>Thermoascaceae</taxon>
        <taxon>Paecilomyces</taxon>
    </lineage>
</organism>
<evidence type="ECO:0000313" key="4">
    <source>
        <dbReference type="EMBL" id="KAL1885009.1"/>
    </source>
</evidence>
<proteinExistence type="predicted"/>
<evidence type="ECO:0000259" key="3">
    <source>
        <dbReference type="PROSITE" id="PS50075"/>
    </source>
</evidence>